<comment type="caution">
    <text evidence="1">The sequence shown here is derived from an EMBL/GenBank/DDBJ whole genome shotgun (WGS) entry which is preliminary data.</text>
</comment>
<feature type="non-terminal residue" evidence="1">
    <location>
        <position position="1"/>
    </location>
</feature>
<proteinExistence type="predicted"/>
<dbReference type="AlphaFoldDB" id="A0A812N8B0"/>
<accession>A0A812N8B0</accession>
<dbReference type="EMBL" id="CAJNIZ010010100">
    <property type="protein sequence ID" value="CAE7293751.1"/>
    <property type="molecule type" value="Genomic_DNA"/>
</dbReference>
<dbReference type="OrthoDB" id="433651at2759"/>
<evidence type="ECO:0000313" key="2">
    <source>
        <dbReference type="Proteomes" id="UP000649617"/>
    </source>
</evidence>
<reference evidence="1" key="1">
    <citation type="submission" date="2021-02" db="EMBL/GenBank/DDBJ databases">
        <authorList>
            <person name="Dougan E. K."/>
            <person name="Rhodes N."/>
            <person name="Thang M."/>
            <person name="Chan C."/>
        </authorList>
    </citation>
    <scope>NUCLEOTIDE SEQUENCE</scope>
</reference>
<dbReference type="Proteomes" id="UP000649617">
    <property type="component" value="Unassembled WGS sequence"/>
</dbReference>
<gene>
    <name evidence="1" type="ORF">SPIL2461_LOCUS6603</name>
</gene>
<sequence length="197" mass="22668">DETIELRVAVLGLKADWNIPMEPGHKQRFYLVDIFHTSWFKGADTVVVLKYLAYKFQQIFASDVRMRVATKRYLEEIAKCLHHSNEFMSSLYKSGLFIPPARLDGIVRHGQELLASYATCAGMAYKLRLPRFKFNPKFHMLCHLLLDMREALANNDSALNPTSFSCQMPEDFINKCSTLSRAVDARAIANRTIDLYR</sequence>
<name>A0A812N8B0_SYMPI</name>
<protein>
    <submittedName>
        <fullName evidence="1">Uncharacterized protein</fullName>
    </submittedName>
</protein>
<evidence type="ECO:0000313" key="1">
    <source>
        <dbReference type="EMBL" id="CAE7293751.1"/>
    </source>
</evidence>
<organism evidence="1 2">
    <name type="scientific">Symbiodinium pilosum</name>
    <name type="common">Dinoflagellate</name>
    <dbReference type="NCBI Taxonomy" id="2952"/>
    <lineage>
        <taxon>Eukaryota</taxon>
        <taxon>Sar</taxon>
        <taxon>Alveolata</taxon>
        <taxon>Dinophyceae</taxon>
        <taxon>Suessiales</taxon>
        <taxon>Symbiodiniaceae</taxon>
        <taxon>Symbiodinium</taxon>
    </lineage>
</organism>
<keyword evidence="2" id="KW-1185">Reference proteome</keyword>
<feature type="non-terminal residue" evidence="1">
    <location>
        <position position="197"/>
    </location>
</feature>